<dbReference type="GO" id="GO:0019888">
    <property type="term" value="F:protein phosphatase regulator activity"/>
    <property type="evidence" value="ECO:0007669"/>
    <property type="project" value="TreeGrafter"/>
</dbReference>
<sequence>MSLDFDPLDFFKQELSSDEIFIKVNAIHRIKVISTVIGSSRVEQELIPYLSSIIPKLEDESLFALSQELGILHLYVNDSPGTLLPLLEALASAEESLVREQAVFSLIELASYLSDYQLIHTFVGTVIKLSSSEAFTAKISACKLFTAAYPRAGGYREKLRGKLIELCQDDNYMIRKSAAEQIEEMISIVEKQSLVNEIFPIIKILNQDEHEEIRIICIKFIRKLCEILNKEEIKALIVPLLTSFQEDSSWKVRLAFADEIFVISEVSDMEFIENVLLQNVVFLMHDTENEVKIGMLRGMVNMVKKIPPEKMVSLMFPIISSFFQDEGLQLKIKMVCADIIVEMWKVTDKEFCLKSIFPIVEGVFTDNSKDLKLKFMENLHVFSSAGGDFVVGKLRPILEECWKDTKNWRLRRKVLKSIVKITLILGSDIFTSSLSSVFLRFITDPVCSIRNTGFKEIKKLSKCIDLEWFSTILYPKLQELYSETTWYLHRVCIIHILGNIPGDYLSIFNTACKEPVSNIKIAVCKVIQQMIDEKKDISAYNSFIYELRKDKDRDVAYLANSILLDS</sequence>
<dbReference type="PROSITE" id="PS50077">
    <property type="entry name" value="HEAT_REPEAT"/>
    <property type="match status" value="4"/>
</dbReference>
<dbReference type="SUPFAM" id="SSF48371">
    <property type="entry name" value="ARM repeat"/>
    <property type="match status" value="1"/>
</dbReference>
<dbReference type="InterPro" id="IPR051023">
    <property type="entry name" value="PP2A_Regulatory_Subunit_A"/>
</dbReference>
<feature type="repeat" description="HEAT" evidence="2">
    <location>
        <begin position="237"/>
        <end position="274"/>
    </location>
</feature>
<dbReference type="AlphaFoldDB" id="A0A1R2CBE9"/>
<dbReference type="InterPro" id="IPR055231">
    <property type="entry name" value="2AA_helical"/>
</dbReference>
<dbReference type="PANTHER" id="PTHR10648:SF4">
    <property type="entry name" value="PROTEIN PHOSPHATASE 2 (FORMERLY 2A), REGULATORY SUBUNIT A, BETA ISOFORM-RELATED"/>
    <property type="match status" value="1"/>
</dbReference>
<keyword evidence="1" id="KW-0677">Repeat</keyword>
<organism evidence="4 5">
    <name type="scientific">Stentor coeruleus</name>
    <dbReference type="NCBI Taxonomy" id="5963"/>
    <lineage>
        <taxon>Eukaryota</taxon>
        <taxon>Sar</taxon>
        <taxon>Alveolata</taxon>
        <taxon>Ciliophora</taxon>
        <taxon>Postciliodesmatophora</taxon>
        <taxon>Heterotrichea</taxon>
        <taxon>Heterotrichida</taxon>
        <taxon>Stentoridae</taxon>
        <taxon>Stentor</taxon>
    </lineage>
</organism>
<gene>
    <name evidence="4" type="ORF">SteCoe_12218</name>
</gene>
<dbReference type="Proteomes" id="UP000187209">
    <property type="component" value="Unassembled WGS sequence"/>
</dbReference>
<dbReference type="GO" id="GO:0005829">
    <property type="term" value="C:cytosol"/>
    <property type="evidence" value="ECO:0007669"/>
    <property type="project" value="TreeGrafter"/>
</dbReference>
<dbReference type="Pfam" id="PF22956">
    <property type="entry name" value="VPS15-like_hel"/>
    <property type="match status" value="1"/>
</dbReference>
<dbReference type="OrthoDB" id="340346at2759"/>
<feature type="repeat" description="HEAT" evidence="2">
    <location>
        <begin position="159"/>
        <end position="197"/>
    </location>
</feature>
<keyword evidence="5" id="KW-1185">Reference proteome</keyword>
<dbReference type="GO" id="GO:0005634">
    <property type="term" value="C:nucleus"/>
    <property type="evidence" value="ECO:0007669"/>
    <property type="project" value="TreeGrafter"/>
</dbReference>
<feature type="repeat" description="HEAT" evidence="2">
    <location>
        <begin position="83"/>
        <end position="121"/>
    </location>
</feature>
<dbReference type="InterPro" id="IPR011989">
    <property type="entry name" value="ARM-like"/>
</dbReference>
<evidence type="ECO:0000259" key="3">
    <source>
        <dbReference type="Pfam" id="PF22956"/>
    </source>
</evidence>
<protein>
    <recommendedName>
        <fullName evidence="3">Phosphatase 2A Regulatory Subunit A helical domain-containing protein</fullName>
    </recommendedName>
</protein>
<feature type="domain" description="Phosphatase 2A Regulatory Subunit A helical" evidence="3">
    <location>
        <begin position="183"/>
        <end position="306"/>
    </location>
</feature>
<name>A0A1R2CBE9_9CILI</name>
<evidence type="ECO:0000313" key="4">
    <source>
        <dbReference type="EMBL" id="OMJ86305.1"/>
    </source>
</evidence>
<dbReference type="PANTHER" id="PTHR10648">
    <property type="entry name" value="SERINE/THREONINE-PROTEIN PHOSPHATASE PP2A 65 KDA REGULATORY SUBUNIT"/>
    <property type="match status" value="1"/>
</dbReference>
<dbReference type="EMBL" id="MPUH01000210">
    <property type="protein sequence ID" value="OMJ86305.1"/>
    <property type="molecule type" value="Genomic_DNA"/>
</dbReference>
<evidence type="ECO:0000256" key="1">
    <source>
        <dbReference type="ARBA" id="ARBA00022737"/>
    </source>
</evidence>
<dbReference type="GO" id="GO:0000159">
    <property type="term" value="C:protein phosphatase type 2A complex"/>
    <property type="evidence" value="ECO:0007669"/>
    <property type="project" value="TreeGrafter"/>
</dbReference>
<dbReference type="InterPro" id="IPR021133">
    <property type="entry name" value="HEAT_type_2"/>
</dbReference>
<feature type="repeat" description="HEAT" evidence="2">
    <location>
        <begin position="198"/>
        <end position="236"/>
    </location>
</feature>
<proteinExistence type="predicted"/>
<accession>A0A1R2CBE9</accession>
<dbReference type="InterPro" id="IPR016024">
    <property type="entry name" value="ARM-type_fold"/>
</dbReference>
<evidence type="ECO:0000256" key="2">
    <source>
        <dbReference type="PROSITE-ProRule" id="PRU00103"/>
    </source>
</evidence>
<dbReference type="Gene3D" id="1.25.10.10">
    <property type="entry name" value="Leucine-rich Repeat Variant"/>
    <property type="match status" value="1"/>
</dbReference>
<evidence type="ECO:0000313" key="5">
    <source>
        <dbReference type="Proteomes" id="UP000187209"/>
    </source>
</evidence>
<reference evidence="4 5" key="1">
    <citation type="submission" date="2016-11" db="EMBL/GenBank/DDBJ databases">
        <title>The macronuclear genome of Stentor coeruleus: a giant cell with tiny introns.</title>
        <authorList>
            <person name="Slabodnick M."/>
            <person name="Ruby J.G."/>
            <person name="Reiff S.B."/>
            <person name="Swart E.C."/>
            <person name="Gosai S."/>
            <person name="Prabakaran S."/>
            <person name="Witkowska E."/>
            <person name="Larue G.E."/>
            <person name="Fisher S."/>
            <person name="Freeman R.M."/>
            <person name="Gunawardena J."/>
            <person name="Chu W."/>
            <person name="Stover N.A."/>
            <person name="Gregory B.D."/>
            <person name="Nowacki M."/>
            <person name="Derisi J."/>
            <person name="Roy S.W."/>
            <person name="Marshall W.F."/>
            <person name="Sood P."/>
        </authorList>
    </citation>
    <scope>NUCLEOTIDE SEQUENCE [LARGE SCALE GENOMIC DNA]</scope>
    <source>
        <strain evidence="4">WM001</strain>
    </source>
</reference>
<comment type="caution">
    <text evidence="4">The sequence shown here is derived from an EMBL/GenBank/DDBJ whole genome shotgun (WGS) entry which is preliminary data.</text>
</comment>